<sequence>MYTVHFLDGKDIVLSQLLRQLPKVGDDLRIKGRKGKVLEIIYNNEKSVNVNVHFEEKKKAPVVAVQFGKKKK</sequence>
<keyword evidence="2" id="KW-1185">Reference proteome</keyword>
<gene>
    <name evidence="1" type="ORF">ATY39_05160</name>
</gene>
<dbReference type="RefSeq" id="WP_066786798.1">
    <property type="nucleotide sequence ID" value="NZ_CP014806.1"/>
</dbReference>
<dbReference type="EMBL" id="CP014806">
    <property type="protein sequence ID" value="AMW98894.1"/>
    <property type="molecule type" value="Genomic_DNA"/>
</dbReference>
<evidence type="ECO:0000313" key="1">
    <source>
        <dbReference type="EMBL" id="AMW98894.1"/>
    </source>
</evidence>
<dbReference type="Proteomes" id="UP000076021">
    <property type="component" value="Chromosome"/>
</dbReference>
<reference evidence="1 2" key="1">
    <citation type="journal article" date="2016" name="Genome Announc.">
        <title>Whole-Genome Sequence of Rummeliibacillus stabekisii Strain PP9 Isolated from Antarctic Soil.</title>
        <authorList>
            <person name="da Mota F.F."/>
            <person name="Vollu R.E."/>
            <person name="Jurelevicius D."/>
            <person name="Seldin L."/>
        </authorList>
    </citation>
    <scope>NUCLEOTIDE SEQUENCE [LARGE SCALE GENOMIC DNA]</scope>
    <source>
        <strain evidence="1 2">PP9</strain>
    </source>
</reference>
<name>A0A143HB05_9BACL</name>
<accession>A0A143HB05</accession>
<dbReference type="AlphaFoldDB" id="A0A143HB05"/>
<dbReference type="OrthoDB" id="2934625at2"/>
<organism evidence="1 2">
    <name type="scientific">Rummeliibacillus stabekisii</name>
    <dbReference type="NCBI Taxonomy" id="241244"/>
    <lineage>
        <taxon>Bacteria</taxon>
        <taxon>Bacillati</taxon>
        <taxon>Bacillota</taxon>
        <taxon>Bacilli</taxon>
        <taxon>Bacillales</taxon>
        <taxon>Caryophanaceae</taxon>
        <taxon>Rummeliibacillus</taxon>
    </lineage>
</organism>
<protein>
    <submittedName>
        <fullName evidence="1">Uncharacterized protein</fullName>
    </submittedName>
</protein>
<evidence type="ECO:0000313" key="2">
    <source>
        <dbReference type="Proteomes" id="UP000076021"/>
    </source>
</evidence>
<dbReference type="KEGG" id="rst:ATY39_05160"/>
<proteinExistence type="predicted"/>
<reference evidence="2" key="2">
    <citation type="submission" date="2016-03" db="EMBL/GenBank/DDBJ databases">
        <authorList>
            <person name="Ploux O."/>
        </authorList>
    </citation>
    <scope>NUCLEOTIDE SEQUENCE [LARGE SCALE GENOMIC DNA]</scope>
    <source>
        <strain evidence="2">PP9</strain>
    </source>
</reference>